<dbReference type="AlphaFoldDB" id="A2FP81"/>
<evidence type="ECO:0000313" key="2">
    <source>
        <dbReference type="Proteomes" id="UP000001542"/>
    </source>
</evidence>
<name>A2FP81_TRIV3</name>
<keyword evidence="2" id="KW-1185">Reference proteome</keyword>
<dbReference type="Proteomes" id="UP000001542">
    <property type="component" value="Unassembled WGS sequence"/>
</dbReference>
<dbReference type="InParanoid" id="A2FP81"/>
<sequence>MAHYPQNVGEFLLKEATVSNQVNVNIGINEYECQPNTIINLSYTGQNNDLMLFSSDKVGIFYDIDTPKQIPISIKDHYLVTVGALSKIHVHVIVGLKKNYNIVHLVANAQTQQISRSGEVTTNQRVFYVFVFGDDLLEVTFMRYPTSNDTLSYLNSYYLDGESTEMTSEKEEYTVLNTNFVILKIMQQSTKHNGLYGIKEVKGAPVCTFI</sequence>
<accession>A2FP81</accession>
<dbReference type="VEuPathDB" id="TrichDB:TVAG_TEG_DS113921_1_4"/>
<dbReference type="EMBL" id="DS113921">
    <property type="protein sequence ID" value="EAX93271.1"/>
    <property type="molecule type" value="Genomic_DNA"/>
</dbReference>
<dbReference type="VEuPathDB" id="TrichDB:TVAGG3_0718290"/>
<reference evidence="1" key="1">
    <citation type="submission" date="2006-10" db="EMBL/GenBank/DDBJ databases">
        <authorList>
            <person name="Amadeo P."/>
            <person name="Zhao Q."/>
            <person name="Wortman J."/>
            <person name="Fraser-Liggett C."/>
            <person name="Carlton J."/>
        </authorList>
    </citation>
    <scope>NUCLEOTIDE SEQUENCE</scope>
    <source>
        <strain evidence="1">G3</strain>
    </source>
</reference>
<gene>
    <name evidence="1" type="ORF">TVAG_082440</name>
</gene>
<reference evidence="1" key="2">
    <citation type="journal article" date="2007" name="Science">
        <title>Draft genome sequence of the sexually transmitted pathogen Trichomonas vaginalis.</title>
        <authorList>
            <person name="Carlton J.M."/>
            <person name="Hirt R.P."/>
            <person name="Silva J.C."/>
            <person name="Delcher A.L."/>
            <person name="Schatz M."/>
            <person name="Zhao Q."/>
            <person name="Wortman J.R."/>
            <person name="Bidwell S.L."/>
            <person name="Alsmark U.C.M."/>
            <person name="Besteiro S."/>
            <person name="Sicheritz-Ponten T."/>
            <person name="Noel C.J."/>
            <person name="Dacks J.B."/>
            <person name="Foster P.G."/>
            <person name="Simillion C."/>
            <person name="Van de Peer Y."/>
            <person name="Miranda-Saavedra D."/>
            <person name="Barton G.J."/>
            <person name="Westrop G.D."/>
            <person name="Mueller S."/>
            <person name="Dessi D."/>
            <person name="Fiori P.L."/>
            <person name="Ren Q."/>
            <person name="Paulsen I."/>
            <person name="Zhang H."/>
            <person name="Bastida-Corcuera F.D."/>
            <person name="Simoes-Barbosa A."/>
            <person name="Brown M.T."/>
            <person name="Hayes R.D."/>
            <person name="Mukherjee M."/>
            <person name="Okumura C.Y."/>
            <person name="Schneider R."/>
            <person name="Smith A.J."/>
            <person name="Vanacova S."/>
            <person name="Villalvazo M."/>
            <person name="Haas B.J."/>
            <person name="Pertea M."/>
            <person name="Feldblyum T.V."/>
            <person name="Utterback T.R."/>
            <person name="Shu C.L."/>
            <person name="Osoegawa K."/>
            <person name="de Jong P.J."/>
            <person name="Hrdy I."/>
            <person name="Horvathova L."/>
            <person name="Zubacova Z."/>
            <person name="Dolezal P."/>
            <person name="Malik S.B."/>
            <person name="Logsdon J.M. Jr."/>
            <person name="Henze K."/>
            <person name="Gupta A."/>
            <person name="Wang C.C."/>
            <person name="Dunne R.L."/>
            <person name="Upcroft J.A."/>
            <person name="Upcroft P."/>
            <person name="White O."/>
            <person name="Salzberg S.L."/>
            <person name="Tang P."/>
            <person name="Chiu C.-H."/>
            <person name="Lee Y.-S."/>
            <person name="Embley T.M."/>
            <person name="Coombs G.H."/>
            <person name="Mottram J.C."/>
            <person name="Tachezy J."/>
            <person name="Fraser-Liggett C.M."/>
            <person name="Johnson P.J."/>
        </authorList>
    </citation>
    <scope>NUCLEOTIDE SEQUENCE [LARGE SCALE GENOMIC DNA]</scope>
    <source>
        <strain evidence="1">G3</strain>
    </source>
</reference>
<evidence type="ECO:0000313" key="1">
    <source>
        <dbReference type="EMBL" id="EAX93271.1"/>
    </source>
</evidence>
<organism evidence="1 2">
    <name type="scientific">Trichomonas vaginalis (strain ATCC PRA-98 / G3)</name>
    <dbReference type="NCBI Taxonomy" id="412133"/>
    <lineage>
        <taxon>Eukaryota</taxon>
        <taxon>Metamonada</taxon>
        <taxon>Parabasalia</taxon>
        <taxon>Trichomonadida</taxon>
        <taxon>Trichomonadidae</taxon>
        <taxon>Trichomonas</taxon>
    </lineage>
</organism>
<protein>
    <submittedName>
        <fullName evidence="1">Uncharacterized protein</fullName>
    </submittedName>
</protein>
<proteinExistence type="predicted"/>